<protein>
    <recommendedName>
        <fullName evidence="8">Isopropylmalate dehydrogenase-like domain-containing protein</fullName>
    </recommendedName>
</protein>
<feature type="domain" description="Isopropylmalate dehydrogenase-like" evidence="8">
    <location>
        <begin position="23"/>
        <end position="125"/>
    </location>
</feature>
<dbReference type="AlphaFoldDB" id="A0A383B7C8"/>
<dbReference type="PANTHER" id="PTHR42979">
    <property type="entry name" value="3-ISOPROPYLMALATE DEHYDROGENASE"/>
    <property type="match status" value="1"/>
</dbReference>
<dbReference type="Gene3D" id="3.40.718.10">
    <property type="entry name" value="Isopropylmalate Dehydrogenase"/>
    <property type="match status" value="1"/>
</dbReference>
<dbReference type="GO" id="GO:0003862">
    <property type="term" value="F:3-isopropylmalate dehydrogenase activity"/>
    <property type="evidence" value="ECO:0007669"/>
    <property type="project" value="InterPro"/>
</dbReference>
<accession>A0A383B7C8</accession>
<keyword evidence="3" id="KW-0479">Metal-binding</keyword>
<keyword evidence="5" id="KW-0560">Oxidoreductase</keyword>
<dbReference type="GO" id="GO:0005829">
    <property type="term" value="C:cytosol"/>
    <property type="evidence" value="ECO:0007669"/>
    <property type="project" value="TreeGrafter"/>
</dbReference>
<evidence type="ECO:0000256" key="7">
    <source>
        <dbReference type="ARBA" id="ARBA00023304"/>
    </source>
</evidence>
<evidence type="ECO:0000313" key="9">
    <source>
        <dbReference type="EMBL" id="SVE15325.1"/>
    </source>
</evidence>
<evidence type="ECO:0000256" key="5">
    <source>
        <dbReference type="ARBA" id="ARBA00023002"/>
    </source>
</evidence>
<name>A0A383B7C8_9ZZZZ</name>
<evidence type="ECO:0000256" key="6">
    <source>
        <dbReference type="ARBA" id="ARBA00023027"/>
    </source>
</evidence>
<keyword evidence="7" id="KW-0100">Branched-chain amino acid biosynthesis</keyword>
<feature type="non-terminal residue" evidence="9">
    <location>
        <position position="125"/>
    </location>
</feature>
<evidence type="ECO:0000256" key="3">
    <source>
        <dbReference type="ARBA" id="ARBA00022723"/>
    </source>
</evidence>
<dbReference type="InterPro" id="IPR004429">
    <property type="entry name" value="Isopropylmalate_DH"/>
</dbReference>
<keyword evidence="2" id="KW-0028">Amino-acid biosynthesis</keyword>
<dbReference type="PANTHER" id="PTHR42979:SF1">
    <property type="entry name" value="3-ISOPROPYLMALATE DEHYDROGENASE"/>
    <property type="match status" value="1"/>
</dbReference>
<proteinExistence type="predicted"/>
<reference evidence="9" key="1">
    <citation type="submission" date="2018-05" db="EMBL/GenBank/DDBJ databases">
        <authorList>
            <person name="Lanie J.A."/>
            <person name="Ng W.-L."/>
            <person name="Kazmierczak K.M."/>
            <person name="Andrzejewski T.M."/>
            <person name="Davidsen T.M."/>
            <person name="Wayne K.J."/>
            <person name="Tettelin H."/>
            <person name="Glass J.I."/>
            <person name="Rusch D."/>
            <person name="Podicherti R."/>
            <person name="Tsui H.-C.T."/>
            <person name="Winkler M.E."/>
        </authorList>
    </citation>
    <scope>NUCLEOTIDE SEQUENCE</scope>
</reference>
<dbReference type="Pfam" id="PF00180">
    <property type="entry name" value="Iso_dh"/>
    <property type="match status" value="1"/>
</dbReference>
<evidence type="ECO:0000256" key="2">
    <source>
        <dbReference type="ARBA" id="ARBA00022605"/>
    </source>
</evidence>
<evidence type="ECO:0000256" key="1">
    <source>
        <dbReference type="ARBA" id="ARBA00022430"/>
    </source>
</evidence>
<evidence type="ECO:0000259" key="8">
    <source>
        <dbReference type="Pfam" id="PF00180"/>
    </source>
</evidence>
<feature type="non-terminal residue" evidence="9">
    <location>
        <position position="1"/>
    </location>
</feature>
<dbReference type="EMBL" id="UINC01197707">
    <property type="protein sequence ID" value="SVE15325.1"/>
    <property type="molecule type" value="Genomic_DNA"/>
</dbReference>
<evidence type="ECO:0000256" key="4">
    <source>
        <dbReference type="ARBA" id="ARBA00022842"/>
    </source>
</evidence>
<dbReference type="SUPFAM" id="SSF53659">
    <property type="entry name" value="Isocitrate/Isopropylmalate dehydrogenase-like"/>
    <property type="match status" value="1"/>
</dbReference>
<keyword evidence="1" id="KW-0432">Leucine biosynthesis</keyword>
<dbReference type="GO" id="GO:0009098">
    <property type="term" value="P:L-leucine biosynthetic process"/>
    <property type="evidence" value="ECO:0007669"/>
    <property type="project" value="UniProtKB-KW"/>
</dbReference>
<dbReference type="InterPro" id="IPR024084">
    <property type="entry name" value="IsoPropMal-DH-like_dom"/>
</dbReference>
<keyword evidence="6" id="KW-0520">NAD</keyword>
<gene>
    <name evidence="9" type="ORF">METZ01_LOCUS468179</name>
</gene>
<dbReference type="GO" id="GO:0046872">
    <property type="term" value="F:metal ion binding"/>
    <property type="evidence" value="ECO:0007669"/>
    <property type="project" value="UniProtKB-KW"/>
</dbReference>
<keyword evidence="4" id="KW-0460">Magnesium</keyword>
<organism evidence="9">
    <name type="scientific">marine metagenome</name>
    <dbReference type="NCBI Taxonomy" id="408172"/>
    <lineage>
        <taxon>unclassified sequences</taxon>
        <taxon>metagenomes</taxon>
        <taxon>ecological metagenomes</taxon>
    </lineage>
</organism>
<sequence>VTFVAKQVRSRGVFEEIVMNAEVLVLPGEGIGPEVVGEAVKVLEWFSSSKGLNCNIRFERYGVSSYEKHGILIREEVFADLPKADAVLFGATGGPEFDALPRETRLSSNLLAIRKHMAVYANLRP</sequence>